<dbReference type="SUPFAM" id="SSF111321">
    <property type="entry name" value="AF1104-like"/>
    <property type="match status" value="1"/>
</dbReference>
<dbReference type="InterPro" id="IPR036075">
    <property type="entry name" value="ARMT-1-like_metal-bd_sf"/>
</dbReference>
<dbReference type="OrthoDB" id="498611at2759"/>
<reference evidence="3" key="1">
    <citation type="submission" date="2017-02" db="UniProtKB">
        <authorList>
            <consortium name="WormBaseParasite"/>
        </authorList>
    </citation>
    <scope>IDENTIFICATION</scope>
</reference>
<dbReference type="Proteomes" id="UP000274429">
    <property type="component" value="Unassembled WGS sequence"/>
</dbReference>
<keyword evidence="2" id="KW-1185">Reference proteome</keyword>
<protein>
    <submittedName>
        <fullName evidence="3">Guanylate cyclase domain-containing protein</fullName>
    </submittedName>
</protein>
<evidence type="ECO:0000313" key="1">
    <source>
        <dbReference type="EMBL" id="VDM26191.1"/>
    </source>
</evidence>
<evidence type="ECO:0000313" key="2">
    <source>
        <dbReference type="Proteomes" id="UP000274429"/>
    </source>
</evidence>
<dbReference type="AlphaFoldDB" id="A0A0R3WWE4"/>
<evidence type="ECO:0000313" key="3">
    <source>
        <dbReference type="WBParaSite" id="TTAC_0000508401-mRNA-1"/>
    </source>
</evidence>
<reference evidence="1 2" key="2">
    <citation type="submission" date="2018-11" db="EMBL/GenBank/DDBJ databases">
        <authorList>
            <consortium name="Pathogen Informatics"/>
        </authorList>
    </citation>
    <scope>NUCLEOTIDE SEQUENCE [LARGE SCALE GENOMIC DNA]</scope>
</reference>
<gene>
    <name evidence="1" type="ORF">TTAC_LOCUS5069</name>
</gene>
<dbReference type="WBParaSite" id="TTAC_0000508401-mRNA-1">
    <property type="protein sequence ID" value="TTAC_0000508401-mRNA-1"/>
    <property type="gene ID" value="TTAC_0000508401"/>
</dbReference>
<accession>A0A0R3WWE4</accession>
<dbReference type="EMBL" id="UYWX01006131">
    <property type="protein sequence ID" value="VDM26191.1"/>
    <property type="molecule type" value="Genomic_DNA"/>
</dbReference>
<proteinExistence type="predicted"/>
<name>A0A0R3WWE4_HYDTA</name>
<dbReference type="STRING" id="6205.A0A0R3WWE4"/>
<organism evidence="3">
    <name type="scientific">Hydatigena taeniaeformis</name>
    <name type="common">Feline tapeworm</name>
    <name type="synonym">Taenia taeniaeformis</name>
    <dbReference type="NCBI Taxonomy" id="6205"/>
    <lineage>
        <taxon>Eukaryota</taxon>
        <taxon>Metazoa</taxon>
        <taxon>Spiralia</taxon>
        <taxon>Lophotrochozoa</taxon>
        <taxon>Platyhelminthes</taxon>
        <taxon>Cestoda</taxon>
        <taxon>Eucestoda</taxon>
        <taxon>Cyclophyllidea</taxon>
        <taxon>Taeniidae</taxon>
        <taxon>Hydatigera</taxon>
    </lineage>
</organism>
<sequence>MGRAVHTNLYARFCVDCLKVAVIKNSWLACRLGGDLFSVIFRYEEYSSESDTAAAEADTAKQAEST</sequence>